<name>A0ABQ8G586_9PEZI</name>
<dbReference type="Proteomes" id="UP000774617">
    <property type="component" value="Unassembled WGS sequence"/>
</dbReference>
<feature type="compositionally biased region" description="Polar residues" evidence="1">
    <location>
        <begin position="139"/>
        <end position="148"/>
    </location>
</feature>
<feature type="region of interest" description="Disordered" evidence="1">
    <location>
        <begin position="93"/>
        <end position="148"/>
    </location>
</feature>
<feature type="region of interest" description="Disordered" evidence="1">
    <location>
        <begin position="1"/>
        <end position="29"/>
    </location>
</feature>
<sequence length="338" mass="38330">MPDQRANRALDAESRGEAADATEQTSMDIESAAQLRRIEAAEQRAKRAENEDEQFGRKIGLIEREINVLKRVAEVEAARKIKRQRLDELQGELKNVQSTVSQDNPAPRRGNSDEREEVDLAGAAEGADGDEREDAPIQPRTQFSTTRGQWTERGAWRILGKLIDLPLVQTVLNYFEPFMTERMLEELGGALRKEPRAQSNLRVLRAHWGVGSVEYFAEYASYPTRKSFPQAYSWNHFYHQGFLRSRYGGPNMARSLVDRPLTIEEYRTHYNKPLFGYERQDANGHTIDPHSLTSLYQSFLRTTHGFNEPCDAHRLGILGATDVCNGCGKKGMELAMAS</sequence>
<evidence type="ECO:0000313" key="3">
    <source>
        <dbReference type="EMBL" id="KAH7045229.1"/>
    </source>
</evidence>
<comment type="caution">
    <text evidence="3">The sequence shown here is derived from an EMBL/GenBank/DDBJ whole genome shotgun (WGS) entry which is preliminary data.</text>
</comment>
<organism evidence="3 4">
    <name type="scientific">Macrophomina phaseolina</name>
    <dbReference type="NCBI Taxonomy" id="35725"/>
    <lineage>
        <taxon>Eukaryota</taxon>
        <taxon>Fungi</taxon>
        <taxon>Dikarya</taxon>
        <taxon>Ascomycota</taxon>
        <taxon>Pezizomycotina</taxon>
        <taxon>Dothideomycetes</taxon>
        <taxon>Dothideomycetes incertae sedis</taxon>
        <taxon>Botryosphaeriales</taxon>
        <taxon>Botryosphaeriaceae</taxon>
        <taxon>Macrophomina</taxon>
    </lineage>
</organism>
<proteinExistence type="predicted"/>
<evidence type="ECO:0000256" key="1">
    <source>
        <dbReference type="SAM" id="MobiDB-lite"/>
    </source>
</evidence>
<evidence type="ECO:0000259" key="2">
    <source>
        <dbReference type="Pfam" id="PF23257"/>
    </source>
</evidence>
<evidence type="ECO:0000313" key="4">
    <source>
        <dbReference type="Proteomes" id="UP000774617"/>
    </source>
</evidence>
<keyword evidence="4" id="KW-1185">Reference proteome</keyword>
<protein>
    <recommendedName>
        <fullName evidence="2">DUF7071 domain-containing protein</fullName>
    </recommendedName>
</protein>
<reference evidence="3 4" key="1">
    <citation type="journal article" date="2021" name="Nat. Commun.">
        <title>Genetic determinants of endophytism in the Arabidopsis root mycobiome.</title>
        <authorList>
            <person name="Mesny F."/>
            <person name="Miyauchi S."/>
            <person name="Thiergart T."/>
            <person name="Pickel B."/>
            <person name="Atanasova L."/>
            <person name="Karlsson M."/>
            <person name="Huettel B."/>
            <person name="Barry K.W."/>
            <person name="Haridas S."/>
            <person name="Chen C."/>
            <person name="Bauer D."/>
            <person name="Andreopoulos W."/>
            <person name="Pangilinan J."/>
            <person name="LaButti K."/>
            <person name="Riley R."/>
            <person name="Lipzen A."/>
            <person name="Clum A."/>
            <person name="Drula E."/>
            <person name="Henrissat B."/>
            <person name="Kohler A."/>
            <person name="Grigoriev I.V."/>
            <person name="Martin F.M."/>
            <person name="Hacquard S."/>
        </authorList>
    </citation>
    <scope>NUCLEOTIDE SEQUENCE [LARGE SCALE GENOMIC DNA]</scope>
    <source>
        <strain evidence="3 4">MPI-SDFR-AT-0080</strain>
    </source>
</reference>
<gene>
    <name evidence="3" type="ORF">B0J12DRAFT_742154</name>
</gene>
<accession>A0ABQ8G586</accession>
<feature type="compositionally biased region" description="Basic and acidic residues" evidence="1">
    <location>
        <begin position="1"/>
        <end position="18"/>
    </location>
</feature>
<feature type="compositionally biased region" description="Polar residues" evidence="1">
    <location>
        <begin position="95"/>
        <end position="104"/>
    </location>
</feature>
<dbReference type="Pfam" id="PF23257">
    <property type="entry name" value="DUF7071"/>
    <property type="match status" value="1"/>
</dbReference>
<dbReference type="EMBL" id="JAGTJR010000019">
    <property type="protein sequence ID" value="KAH7045229.1"/>
    <property type="molecule type" value="Genomic_DNA"/>
</dbReference>
<feature type="domain" description="DUF7071" evidence="2">
    <location>
        <begin position="155"/>
        <end position="206"/>
    </location>
</feature>
<dbReference type="InterPro" id="IPR055499">
    <property type="entry name" value="DUF7071"/>
</dbReference>